<feature type="domain" description="SpoVT-AbrB" evidence="1">
    <location>
        <begin position="7"/>
        <end position="52"/>
    </location>
</feature>
<evidence type="ECO:0000259" key="1">
    <source>
        <dbReference type="SMART" id="SM00966"/>
    </source>
</evidence>
<dbReference type="SMART" id="SM00966">
    <property type="entry name" value="SpoVT_AbrB"/>
    <property type="match status" value="1"/>
</dbReference>
<accession>A0A1G1V9Q8</accession>
<dbReference type="GO" id="GO:0003677">
    <property type="term" value="F:DNA binding"/>
    <property type="evidence" value="ECO:0007669"/>
    <property type="project" value="InterPro"/>
</dbReference>
<comment type="caution">
    <text evidence="2">The sequence shown here is derived from an EMBL/GenBank/DDBJ whole genome shotgun (WGS) entry which is preliminary data.</text>
</comment>
<reference evidence="2 3" key="1">
    <citation type="journal article" date="2016" name="Nat. Commun.">
        <title>Thousands of microbial genomes shed light on interconnected biogeochemical processes in an aquifer system.</title>
        <authorList>
            <person name="Anantharaman K."/>
            <person name="Brown C.T."/>
            <person name="Hug L.A."/>
            <person name="Sharon I."/>
            <person name="Castelle C.J."/>
            <person name="Probst A.J."/>
            <person name="Thomas B.C."/>
            <person name="Singh A."/>
            <person name="Wilkins M.J."/>
            <person name="Karaoz U."/>
            <person name="Brodie E.L."/>
            <person name="Williams K.H."/>
            <person name="Hubbard S.S."/>
            <person name="Banfield J.F."/>
        </authorList>
    </citation>
    <scope>NUCLEOTIDE SEQUENCE [LARGE SCALE GENOMIC DNA]</scope>
</reference>
<dbReference type="Proteomes" id="UP000178319">
    <property type="component" value="Unassembled WGS sequence"/>
</dbReference>
<proteinExistence type="predicted"/>
<dbReference type="STRING" id="1797516.A3D26_01260"/>
<evidence type="ECO:0000313" key="2">
    <source>
        <dbReference type="EMBL" id="OGY12194.1"/>
    </source>
</evidence>
<dbReference type="InterPro" id="IPR037914">
    <property type="entry name" value="SpoVT-AbrB_sf"/>
</dbReference>
<organism evidence="2 3">
    <name type="scientific">Candidatus Blackburnbacteria bacterium RIFCSPHIGHO2_02_FULL_44_20</name>
    <dbReference type="NCBI Taxonomy" id="1797516"/>
    <lineage>
        <taxon>Bacteria</taxon>
        <taxon>Candidatus Blackburniibacteriota</taxon>
    </lineage>
</organism>
<protein>
    <recommendedName>
        <fullName evidence="1">SpoVT-AbrB domain-containing protein</fullName>
    </recommendedName>
</protein>
<name>A0A1G1V9Q8_9BACT</name>
<dbReference type="AlphaFoldDB" id="A0A1G1V9Q8"/>
<dbReference type="Pfam" id="PF04014">
    <property type="entry name" value="MazE_antitoxin"/>
    <property type="match status" value="1"/>
</dbReference>
<dbReference type="NCBIfam" id="TIGR01439">
    <property type="entry name" value="lp_hng_hel_AbrB"/>
    <property type="match status" value="1"/>
</dbReference>
<dbReference type="Gene3D" id="2.10.260.10">
    <property type="match status" value="1"/>
</dbReference>
<evidence type="ECO:0000313" key="3">
    <source>
        <dbReference type="Proteomes" id="UP000178319"/>
    </source>
</evidence>
<dbReference type="EMBL" id="MHBZ01000005">
    <property type="protein sequence ID" value="OGY12194.1"/>
    <property type="molecule type" value="Genomic_DNA"/>
</dbReference>
<gene>
    <name evidence="2" type="ORF">A3D26_01260</name>
</gene>
<sequence length="80" mass="9077">MFIQKVYKNGNSIAVTVPKQFARDLGIRDGSEIVVTKEKGKITISPKRKKRVSGVTPKFMEMVDTFAREHEDVLRGLAKR</sequence>
<dbReference type="SUPFAM" id="SSF89447">
    <property type="entry name" value="AbrB/MazE/MraZ-like"/>
    <property type="match status" value="1"/>
</dbReference>
<dbReference type="InterPro" id="IPR007159">
    <property type="entry name" value="SpoVT-AbrB_dom"/>
</dbReference>